<evidence type="ECO:0000313" key="2">
    <source>
        <dbReference type="Proteomes" id="UP000321328"/>
    </source>
</evidence>
<organism evidence="1 2">
    <name type="scientific">Pseudonocardia asaccharolytica DSM 44247 = NBRC 16224</name>
    <dbReference type="NCBI Taxonomy" id="1123024"/>
    <lineage>
        <taxon>Bacteria</taxon>
        <taxon>Bacillati</taxon>
        <taxon>Actinomycetota</taxon>
        <taxon>Actinomycetes</taxon>
        <taxon>Pseudonocardiales</taxon>
        <taxon>Pseudonocardiaceae</taxon>
        <taxon>Pseudonocardia</taxon>
    </lineage>
</organism>
<dbReference type="Pfam" id="PF25681">
    <property type="entry name" value="Phage_TTP_17"/>
    <property type="match status" value="1"/>
</dbReference>
<sequence>MPLLEDIQQKQNELIRKWVAASMFVAPETAAVPTTLTTYTAGPPETIELAALPVGPPAYVDLGLVTKDDGYSWGNEWDVSETTSHGYADPTRRDILTNTSTVGFTAQETKKTVLEMFHNVDLSAVTPDTDSGEVTFAKPLQQATRYYRAFFIGRDGVGPQTIYMGALYPRAMVSETGEQTGSEESEYAYPMTLTATPDQALGTSVRFFFGGPGWKALLTKMGFTP</sequence>
<protein>
    <recommendedName>
        <fullName evidence="3">Major tail protein</fullName>
    </recommendedName>
</protein>
<reference evidence="1 2" key="1">
    <citation type="submission" date="2019-07" db="EMBL/GenBank/DDBJ databases">
        <title>Whole genome shotgun sequence of Pseudonocardia asaccharolytica NBRC 16224.</title>
        <authorList>
            <person name="Hosoyama A."/>
            <person name="Uohara A."/>
            <person name="Ohji S."/>
            <person name="Ichikawa N."/>
        </authorList>
    </citation>
    <scope>NUCLEOTIDE SEQUENCE [LARGE SCALE GENOMIC DNA]</scope>
    <source>
        <strain evidence="1 2">NBRC 16224</strain>
    </source>
</reference>
<dbReference type="RefSeq" id="WP_037057299.1">
    <property type="nucleotide sequence ID" value="NZ_AUII01000012.1"/>
</dbReference>
<dbReference type="AlphaFoldDB" id="A0A511D3J8"/>
<evidence type="ECO:0000313" key="1">
    <source>
        <dbReference type="EMBL" id="GEL19361.1"/>
    </source>
</evidence>
<dbReference type="Proteomes" id="UP000321328">
    <property type="component" value="Unassembled WGS sequence"/>
</dbReference>
<dbReference type="OrthoDB" id="4966244at2"/>
<gene>
    <name evidence="1" type="ORF">PA7_31980</name>
</gene>
<evidence type="ECO:0008006" key="3">
    <source>
        <dbReference type="Google" id="ProtNLM"/>
    </source>
</evidence>
<dbReference type="InterPro" id="IPR058154">
    <property type="entry name" value="Bxb1_TTP-like"/>
</dbReference>
<proteinExistence type="predicted"/>
<accession>A0A511D3J8</accession>
<name>A0A511D3J8_9PSEU</name>
<dbReference type="STRING" id="1123024.GCA_000423625_02890"/>
<dbReference type="EMBL" id="BJVI01000035">
    <property type="protein sequence ID" value="GEL19361.1"/>
    <property type="molecule type" value="Genomic_DNA"/>
</dbReference>
<comment type="caution">
    <text evidence="1">The sequence shown here is derived from an EMBL/GenBank/DDBJ whole genome shotgun (WGS) entry which is preliminary data.</text>
</comment>
<keyword evidence="2" id="KW-1185">Reference proteome</keyword>